<dbReference type="STRING" id="3088.A0A383W0K3"/>
<evidence type="ECO:0000256" key="5">
    <source>
        <dbReference type="ARBA" id="ARBA00022898"/>
    </source>
</evidence>
<accession>A0A383W0K3</accession>
<feature type="region of interest" description="Disordered" evidence="6">
    <location>
        <begin position="1"/>
        <end position="21"/>
    </location>
</feature>
<feature type="domain" description="Aminotransferase class I/classII large" evidence="7">
    <location>
        <begin position="88"/>
        <end position="138"/>
    </location>
</feature>
<dbReference type="CDD" id="cd00609">
    <property type="entry name" value="AAT_like"/>
    <property type="match status" value="1"/>
</dbReference>
<dbReference type="GO" id="GO:0033854">
    <property type="term" value="F:glutamate-prephenate aminotransferase activity"/>
    <property type="evidence" value="ECO:0007669"/>
    <property type="project" value="UniProtKB-ARBA"/>
</dbReference>
<dbReference type="PANTHER" id="PTHR46383:SF1">
    <property type="entry name" value="ASPARTATE AMINOTRANSFERASE"/>
    <property type="match status" value="1"/>
</dbReference>
<reference evidence="8 9" key="1">
    <citation type="submission" date="2016-10" db="EMBL/GenBank/DDBJ databases">
        <authorList>
            <person name="Cai Z."/>
        </authorList>
    </citation>
    <scope>NUCLEOTIDE SEQUENCE [LARGE SCALE GENOMIC DNA]</scope>
</reference>
<comment type="cofactor">
    <cofactor evidence="1">
        <name>pyridoxal 5'-phosphate</name>
        <dbReference type="ChEBI" id="CHEBI:597326"/>
    </cofactor>
</comment>
<evidence type="ECO:0000259" key="7">
    <source>
        <dbReference type="Pfam" id="PF00155"/>
    </source>
</evidence>
<dbReference type="GO" id="GO:0033853">
    <property type="term" value="F:aspartate-prephenate aminotransferase activity"/>
    <property type="evidence" value="ECO:0007669"/>
    <property type="project" value="UniProtKB-ARBA"/>
</dbReference>
<dbReference type="Proteomes" id="UP000256970">
    <property type="component" value="Unassembled WGS sequence"/>
</dbReference>
<dbReference type="InterPro" id="IPR015424">
    <property type="entry name" value="PyrdxlP-dep_Trfase"/>
</dbReference>
<dbReference type="AlphaFoldDB" id="A0A383W0K3"/>
<dbReference type="GO" id="GO:0004069">
    <property type="term" value="F:L-aspartate:2-oxoglutarate aminotransferase activity"/>
    <property type="evidence" value="ECO:0007669"/>
    <property type="project" value="UniProtKB-ARBA"/>
</dbReference>
<dbReference type="Gene3D" id="3.90.1150.10">
    <property type="entry name" value="Aspartate Aminotransferase, domain 1"/>
    <property type="match status" value="2"/>
</dbReference>
<dbReference type="InterPro" id="IPR004838">
    <property type="entry name" value="NHTrfase_class1_PyrdxlP-BS"/>
</dbReference>
<dbReference type="EMBL" id="FNXT01001036">
    <property type="protein sequence ID" value="SZX71215.1"/>
    <property type="molecule type" value="Genomic_DNA"/>
</dbReference>
<evidence type="ECO:0000256" key="3">
    <source>
        <dbReference type="ARBA" id="ARBA00022576"/>
    </source>
</evidence>
<dbReference type="InterPro" id="IPR015422">
    <property type="entry name" value="PyrdxlP-dep_Trfase_small"/>
</dbReference>
<sequence>MALPSQLRQGQLAGKQQPPRSTAAAVIAAPRLVQQQRQQQLALMRAAAAADASVSVDQTLNPLVASLSVSKTMALTDLARSMKESGIDVIGLAAGEPDFDTPEEIVDAGIEALRDGFTRYTPNTGTSKLRQAIVDKLKAGSAWLWLAVCPSSATAAPNTGTSKLRQAIVDKLKVDNGLEYSPDEIVVSNGAKQAIWQGLLATVSPGDEVIIPAPYWVSYPEMARLAGANPVVVPTSAEQGFLMSPEQLEAALTPKSRLLILCTPSNPTGAVYPAEHLEALAKVVARHPRLLVMSDEIYESICYEPARHVSFAGLPDMWGRTLTVNGFSKAYAMTGWRLGYLAAPKHFAKAAAAIQSQSTSGASSIAQQAALAALALGPRGGKPVAQMVAAFRERRDYVVERLQQIPGVKLAEPQGAFYVLPDMSAFFGPGVEAKGYGPIPDADALAMYLIQQAHVALVPGDAFGAPECIRISYAASMATLKEALDRLVRALQPDVFTRSS</sequence>
<keyword evidence="4" id="KW-0808">Transferase</keyword>
<evidence type="ECO:0000313" key="9">
    <source>
        <dbReference type="Proteomes" id="UP000256970"/>
    </source>
</evidence>
<dbReference type="FunFam" id="3.40.640.10:FF:000033">
    <property type="entry name" value="Aspartate aminotransferase"/>
    <property type="match status" value="1"/>
</dbReference>
<organism evidence="8 9">
    <name type="scientific">Tetradesmus obliquus</name>
    <name type="common">Green alga</name>
    <name type="synonym">Acutodesmus obliquus</name>
    <dbReference type="NCBI Taxonomy" id="3088"/>
    <lineage>
        <taxon>Eukaryota</taxon>
        <taxon>Viridiplantae</taxon>
        <taxon>Chlorophyta</taxon>
        <taxon>core chlorophytes</taxon>
        <taxon>Chlorophyceae</taxon>
        <taxon>CS clade</taxon>
        <taxon>Sphaeropleales</taxon>
        <taxon>Scenedesmaceae</taxon>
        <taxon>Tetradesmus</taxon>
    </lineage>
</organism>
<dbReference type="PROSITE" id="PS00105">
    <property type="entry name" value="AA_TRANSFER_CLASS_1"/>
    <property type="match status" value="1"/>
</dbReference>
<protein>
    <recommendedName>
        <fullName evidence="7">Aminotransferase class I/classII large domain-containing protein</fullName>
    </recommendedName>
</protein>
<evidence type="ECO:0000313" key="8">
    <source>
        <dbReference type="EMBL" id="SZX71215.1"/>
    </source>
</evidence>
<evidence type="ECO:0000256" key="4">
    <source>
        <dbReference type="ARBA" id="ARBA00022679"/>
    </source>
</evidence>
<proteinExistence type="inferred from homology"/>
<dbReference type="Pfam" id="PF00155">
    <property type="entry name" value="Aminotran_1_2"/>
    <property type="match status" value="2"/>
</dbReference>
<dbReference type="SUPFAM" id="SSF53383">
    <property type="entry name" value="PLP-dependent transferases"/>
    <property type="match status" value="2"/>
</dbReference>
<keyword evidence="5" id="KW-0663">Pyridoxal phosphate</keyword>
<name>A0A383W0K3_TETOB</name>
<comment type="similarity">
    <text evidence="2">Belongs to the class-I pyridoxal-phosphate-dependent aminotransferase family.</text>
</comment>
<keyword evidence="3" id="KW-0032">Aminotransferase</keyword>
<dbReference type="PANTHER" id="PTHR46383">
    <property type="entry name" value="ASPARTATE AMINOTRANSFERASE"/>
    <property type="match status" value="1"/>
</dbReference>
<evidence type="ECO:0000256" key="6">
    <source>
        <dbReference type="SAM" id="MobiDB-lite"/>
    </source>
</evidence>
<dbReference type="GO" id="GO:0030170">
    <property type="term" value="F:pyridoxal phosphate binding"/>
    <property type="evidence" value="ECO:0007669"/>
    <property type="project" value="InterPro"/>
</dbReference>
<dbReference type="GO" id="GO:0009095">
    <property type="term" value="P:aromatic amino acid family biosynthetic process, prephenate pathway"/>
    <property type="evidence" value="ECO:0007669"/>
    <property type="project" value="UniProtKB-ARBA"/>
</dbReference>
<keyword evidence="9" id="KW-1185">Reference proteome</keyword>
<feature type="domain" description="Aminotransferase class I/classII large" evidence="7">
    <location>
        <begin position="156"/>
        <end position="487"/>
    </location>
</feature>
<dbReference type="InterPro" id="IPR004839">
    <property type="entry name" value="Aminotransferase_I/II_large"/>
</dbReference>
<gene>
    <name evidence="8" type="ORF">BQ4739_LOCUS11351</name>
</gene>
<dbReference type="InterPro" id="IPR050596">
    <property type="entry name" value="AspAT/PAT-like"/>
</dbReference>
<dbReference type="Gene3D" id="3.40.640.10">
    <property type="entry name" value="Type I PLP-dependent aspartate aminotransferase-like (Major domain)"/>
    <property type="match status" value="1"/>
</dbReference>
<evidence type="ECO:0000256" key="1">
    <source>
        <dbReference type="ARBA" id="ARBA00001933"/>
    </source>
</evidence>
<dbReference type="InterPro" id="IPR015421">
    <property type="entry name" value="PyrdxlP-dep_Trfase_major"/>
</dbReference>
<evidence type="ECO:0000256" key="2">
    <source>
        <dbReference type="ARBA" id="ARBA00007441"/>
    </source>
</evidence>